<dbReference type="Gene3D" id="1.20.1250.20">
    <property type="entry name" value="MFS general substrate transporter like domains"/>
    <property type="match status" value="1"/>
</dbReference>
<dbReference type="SUPFAM" id="SSF103473">
    <property type="entry name" value="MFS general substrate transporter"/>
    <property type="match status" value="1"/>
</dbReference>
<dbReference type="InterPro" id="IPR036259">
    <property type="entry name" value="MFS_trans_sf"/>
</dbReference>
<dbReference type="Proteomes" id="UP000310685">
    <property type="component" value="Unassembled WGS sequence"/>
</dbReference>
<protein>
    <submittedName>
        <fullName evidence="7">MFS general substrate transporter</fullName>
    </submittedName>
</protein>
<feature type="transmembrane region" description="Helical" evidence="6">
    <location>
        <begin position="134"/>
        <end position="155"/>
    </location>
</feature>
<dbReference type="GO" id="GO:0005886">
    <property type="term" value="C:plasma membrane"/>
    <property type="evidence" value="ECO:0007669"/>
    <property type="project" value="TreeGrafter"/>
</dbReference>
<gene>
    <name evidence="7" type="ORF">E3Q22_03543</name>
</gene>
<reference evidence="7 8" key="1">
    <citation type="submission" date="2019-03" db="EMBL/GenBank/DDBJ databases">
        <title>Sequencing 25 genomes of Wallemia mellicola.</title>
        <authorList>
            <person name="Gostincar C."/>
        </authorList>
    </citation>
    <scope>NUCLEOTIDE SEQUENCE [LARGE SCALE GENOMIC DNA]</scope>
    <source>
        <strain evidence="7 8">EXF-6152</strain>
    </source>
</reference>
<keyword evidence="2" id="KW-0813">Transport</keyword>
<evidence type="ECO:0000256" key="4">
    <source>
        <dbReference type="ARBA" id="ARBA00022989"/>
    </source>
</evidence>
<proteinExistence type="predicted"/>
<feature type="transmembrane region" description="Helical" evidence="6">
    <location>
        <begin position="205"/>
        <end position="225"/>
    </location>
</feature>
<dbReference type="Pfam" id="PF07690">
    <property type="entry name" value="MFS_1"/>
    <property type="match status" value="1"/>
</dbReference>
<feature type="transmembrane region" description="Helical" evidence="6">
    <location>
        <begin position="245"/>
        <end position="265"/>
    </location>
</feature>
<feature type="transmembrane region" description="Helical" evidence="6">
    <location>
        <begin position="332"/>
        <end position="349"/>
    </location>
</feature>
<evidence type="ECO:0000256" key="5">
    <source>
        <dbReference type="ARBA" id="ARBA00023136"/>
    </source>
</evidence>
<sequence>MKEDLGMAQGDLSNIVSTYTAGYCLAQIPSTLMLLVIRPSYWFPLNGVGWAILTCCCAVAKNSNTIYAIRFLQGMFESVAFSGAMFVLGSWYKPEELTKRTALFCISGHLGSVSASLIQSAIHSNLNGVTSLATWQLMFVIDGVIVFPVVVYGFLCFPDLPNSTKAWYLTQEERELAVKRLPPSFDVSFTPEASKETFKRTVGNWHIYVLTLLFAVGNLPEGYGMNNAMSLWLKGLDYSVTDANNYGTGVYGVAAFTTLIASYIADKWSCHWVLVCFMGVLDLVTSIIIVIYPRNMGVLYFAFYLSGTAYLGQSVIFSWANIICKRDPVERLIVLTSMNLLSFIFNIWWNVTAFSSQYAIEEEYTPYNPAAIGCIASVGIYIPMTFLTLYLHRKQNRTDEVAEIIDKVKSGTSYSIDKDDLEKSTM</sequence>
<keyword evidence="4 6" id="KW-1133">Transmembrane helix</keyword>
<feature type="transmembrane region" description="Helical" evidence="6">
    <location>
        <begin position="369"/>
        <end position="391"/>
    </location>
</feature>
<dbReference type="PANTHER" id="PTHR43791">
    <property type="entry name" value="PERMEASE-RELATED"/>
    <property type="match status" value="1"/>
</dbReference>
<feature type="transmembrane region" description="Helical" evidence="6">
    <location>
        <begin position="272"/>
        <end position="292"/>
    </location>
</feature>
<feature type="transmembrane region" description="Helical" evidence="6">
    <location>
        <begin position="67"/>
        <end position="89"/>
    </location>
</feature>
<comment type="subcellular location">
    <subcellularLocation>
        <location evidence="1">Membrane</location>
        <topology evidence="1">Multi-pass membrane protein</topology>
    </subcellularLocation>
</comment>
<evidence type="ECO:0000256" key="3">
    <source>
        <dbReference type="ARBA" id="ARBA00022692"/>
    </source>
</evidence>
<evidence type="ECO:0000256" key="6">
    <source>
        <dbReference type="SAM" id="Phobius"/>
    </source>
</evidence>
<organism evidence="7 8">
    <name type="scientific">Wallemia mellicola</name>
    <dbReference type="NCBI Taxonomy" id="1708541"/>
    <lineage>
        <taxon>Eukaryota</taxon>
        <taxon>Fungi</taxon>
        <taxon>Dikarya</taxon>
        <taxon>Basidiomycota</taxon>
        <taxon>Wallemiomycotina</taxon>
        <taxon>Wallemiomycetes</taxon>
        <taxon>Wallemiales</taxon>
        <taxon>Wallemiaceae</taxon>
        <taxon>Wallemia</taxon>
    </lineage>
</organism>
<dbReference type="InterPro" id="IPR011701">
    <property type="entry name" value="MFS"/>
</dbReference>
<dbReference type="PANTHER" id="PTHR43791:SF4">
    <property type="entry name" value="PANTOTHENATE TRANSPORTER FEN2"/>
    <property type="match status" value="1"/>
</dbReference>
<dbReference type="AlphaFoldDB" id="A0A4T0M1N5"/>
<comment type="caution">
    <text evidence="7">The sequence shown here is derived from an EMBL/GenBank/DDBJ whole genome shotgun (WGS) entry which is preliminary data.</text>
</comment>
<feature type="transmembrane region" description="Helical" evidence="6">
    <location>
        <begin position="41"/>
        <end position="61"/>
    </location>
</feature>
<dbReference type="GO" id="GO:0098717">
    <property type="term" value="P:pantothenate import across plasma membrane"/>
    <property type="evidence" value="ECO:0007669"/>
    <property type="project" value="TreeGrafter"/>
</dbReference>
<feature type="transmembrane region" description="Helical" evidence="6">
    <location>
        <begin position="101"/>
        <end position="122"/>
    </location>
</feature>
<accession>A0A4T0M1N5</accession>
<keyword evidence="3 6" id="KW-0812">Transmembrane</keyword>
<evidence type="ECO:0000313" key="8">
    <source>
        <dbReference type="Proteomes" id="UP000310685"/>
    </source>
</evidence>
<keyword evidence="5 6" id="KW-0472">Membrane</keyword>
<evidence type="ECO:0000313" key="7">
    <source>
        <dbReference type="EMBL" id="TIB76423.1"/>
    </source>
</evidence>
<dbReference type="EMBL" id="SPRC01000046">
    <property type="protein sequence ID" value="TIB76423.1"/>
    <property type="molecule type" value="Genomic_DNA"/>
</dbReference>
<evidence type="ECO:0000256" key="2">
    <source>
        <dbReference type="ARBA" id="ARBA00022448"/>
    </source>
</evidence>
<evidence type="ECO:0000256" key="1">
    <source>
        <dbReference type="ARBA" id="ARBA00004141"/>
    </source>
</evidence>
<feature type="transmembrane region" description="Helical" evidence="6">
    <location>
        <begin position="298"/>
        <end position="320"/>
    </location>
</feature>
<name>A0A4T0M1N5_9BASI</name>
<dbReference type="GO" id="GO:0015233">
    <property type="term" value="F:pantothenate transmembrane transporter activity"/>
    <property type="evidence" value="ECO:0007669"/>
    <property type="project" value="TreeGrafter"/>
</dbReference>